<evidence type="ECO:0000313" key="4">
    <source>
        <dbReference type="Proteomes" id="UP000235965"/>
    </source>
</evidence>
<name>A0A2J7Q9U4_9NEOP</name>
<comment type="caution">
    <text evidence="3">The sequence shown here is derived from an EMBL/GenBank/DDBJ whole genome shotgun (WGS) entry which is preliminary data.</text>
</comment>
<evidence type="ECO:0000256" key="1">
    <source>
        <dbReference type="SAM" id="MobiDB-lite"/>
    </source>
</evidence>
<dbReference type="AlphaFoldDB" id="A0A2J7Q9U4"/>
<sequence length="96" mass="10242">MSYLTYLVSLLVIATHNLIVSVAGANKKLWPDSESESDGSSKESVGSNTAGRATWGKVDKTPALGQFTGNPGVSKGYICYQCKQEWHKNSASVSCV</sequence>
<evidence type="ECO:0008006" key="5">
    <source>
        <dbReference type="Google" id="ProtNLM"/>
    </source>
</evidence>
<accession>A0A2J7Q9U4</accession>
<dbReference type="Proteomes" id="UP000235965">
    <property type="component" value="Unassembled WGS sequence"/>
</dbReference>
<feature type="signal peptide" evidence="2">
    <location>
        <begin position="1"/>
        <end position="25"/>
    </location>
</feature>
<gene>
    <name evidence="3" type="ORF">B7P43_G10923</name>
</gene>
<evidence type="ECO:0000313" key="3">
    <source>
        <dbReference type="EMBL" id="PNF25360.1"/>
    </source>
</evidence>
<keyword evidence="2" id="KW-0732">Signal</keyword>
<dbReference type="InParanoid" id="A0A2J7Q9U4"/>
<dbReference type="EMBL" id="NEVH01016344">
    <property type="protein sequence ID" value="PNF25360.1"/>
    <property type="molecule type" value="Genomic_DNA"/>
</dbReference>
<keyword evidence="4" id="KW-1185">Reference proteome</keyword>
<reference evidence="3 4" key="1">
    <citation type="submission" date="2017-12" db="EMBL/GenBank/DDBJ databases">
        <title>Hemimetabolous genomes reveal molecular basis of termite eusociality.</title>
        <authorList>
            <person name="Harrison M.C."/>
            <person name="Jongepier E."/>
            <person name="Robertson H.M."/>
            <person name="Arning N."/>
            <person name="Bitard-Feildel T."/>
            <person name="Chao H."/>
            <person name="Childers C.P."/>
            <person name="Dinh H."/>
            <person name="Doddapaneni H."/>
            <person name="Dugan S."/>
            <person name="Gowin J."/>
            <person name="Greiner C."/>
            <person name="Han Y."/>
            <person name="Hu H."/>
            <person name="Hughes D.S.T."/>
            <person name="Huylmans A.-K."/>
            <person name="Kemena C."/>
            <person name="Kremer L.P.M."/>
            <person name="Lee S.L."/>
            <person name="Lopez-Ezquerra A."/>
            <person name="Mallet L."/>
            <person name="Monroy-Kuhn J.M."/>
            <person name="Moser A."/>
            <person name="Murali S.C."/>
            <person name="Muzny D.M."/>
            <person name="Otani S."/>
            <person name="Piulachs M.-D."/>
            <person name="Poelchau M."/>
            <person name="Qu J."/>
            <person name="Schaub F."/>
            <person name="Wada-Katsumata A."/>
            <person name="Worley K.C."/>
            <person name="Xie Q."/>
            <person name="Ylla G."/>
            <person name="Poulsen M."/>
            <person name="Gibbs R.A."/>
            <person name="Schal C."/>
            <person name="Richards S."/>
            <person name="Belles X."/>
            <person name="Korb J."/>
            <person name="Bornberg-Bauer E."/>
        </authorList>
    </citation>
    <scope>NUCLEOTIDE SEQUENCE [LARGE SCALE GENOMIC DNA]</scope>
    <source>
        <tissue evidence="3">Whole body</tissue>
    </source>
</reference>
<evidence type="ECO:0000256" key="2">
    <source>
        <dbReference type="SAM" id="SignalP"/>
    </source>
</evidence>
<protein>
    <recommendedName>
        <fullName evidence="5">BED-type domain-containing protein</fullName>
    </recommendedName>
</protein>
<proteinExistence type="predicted"/>
<feature type="chain" id="PRO_5014392843" description="BED-type domain-containing protein" evidence="2">
    <location>
        <begin position="26"/>
        <end position="96"/>
    </location>
</feature>
<organism evidence="3 4">
    <name type="scientific">Cryptotermes secundus</name>
    <dbReference type="NCBI Taxonomy" id="105785"/>
    <lineage>
        <taxon>Eukaryota</taxon>
        <taxon>Metazoa</taxon>
        <taxon>Ecdysozoa</taxon>
        <taxon>Arthropoda</taxon>
        <taxon>Hexapoda</taxon>
        <taxon>Insecta</taxon>
        <taxon>Pterygota</taxon>
        <taxon>Neoptera</taxon>
        <taxon>Polyneoptera</taxon>
        <taxon>Dictyoptera</taxon>
        <taxon>Blattodea</taxon>
        <taxon>Blattoidea</taxon>
        <taxon>Termitoidae</taxon>
        <taxon>Kalotermitidae</taxon>
        <taxon>Cryptotermitinae</taxon>
        <taxon>Cryptotermes</taxon>
    </lineage>
</organism>
<feature type="region of interest" description="Disordered" evidence="1">
    <location>
        <begin position="29"/>
        <end position="63"/>
    </location>
</feature>